<keyword evidence="2" id="KW-1133">Transmembrane helix</keyword>
<feature type="transmembrane region" description="Helical" evidence="2">
    <location>
        <begin position="136"/>
        <end position="154"/>
    </location>
</feature>
<dbReference type="Proteomes" id="UP001216907">
    <property type="component" value="Unassembled WGS sequence"/>
</dbReference>
<feature type="transmembrane region" description="Helical" evidence="2">
    <location>
        <begin position="103"/>
        <end position="124"/>
    </location>
</feature>
<keyword evidence="4" id="KW-1185">Reference proteome</keyword>
<evidence type="ECO:0000256" key="1">
    <source>
        <dbReference type="SAM" id="MobiDB-lite"/>
    </source>
</evidence>
<protein>
    <submittedName>
        <fullName evidence="3">Uncharacterized protein</fullName>
    </submittedName>
</protein>
<dbReference type="EMBL" id="JARRAG010000001">
    <property type="protein sequence ID" value="MDG3002702.1"/>
    <property type="molecule type" value="Genomic_DNA"/>
</dbReference>
<evidence type="ECO:0000313" key="4">
    <source>
        <dbReference type="Proteomes" id="UP001216907"/>
    </source>
</evidence>
<feature type="transmembrane region" description="Helical" evidence="2">
    <location>
        <begin position="50"/>
        <end position="74"/>
    </location>
</feature>
<comment type="caution">
    <text evidence="3">The sequence shown here is derived from an EMBL/GenBank/DDBJ whole genome shotgun (WGS) entry which is preliminary data.</text>
</comment>
<organism evidence="3 4">
    <name type="scientific">Paludisphaera mucosa</name>
    <dbReference type="NCBI Taxonomy" id="3030827"/>
    <lineage>
        <taxon>Bacteria</taxon>
        <taxon>Pseudomonadati</taxon>
        <taxon>Planctomycetota</taxon>
        <taxon>Planctomycetia</taxon>
        <taxon>Isosphaerales</taxon>
        <taxon>Isosphaeraceae</taxon>
        <taxon>Paludisphaera</taxon>
    </lineage>
</organism>
<keyword evidence="2" id="KW-0472">Membrane</keyword>
<feature type="compositionally biased region" description="Low complexity" evidence="1">
    <location>
        <begin position="214"/>
        <end position="230"/>
    </location>
</feature>
<reference evidence="3 4" key="1">
    <citation type="submission" date="2023-03" db="EMBL/GenBank/DDBJ databases">
        <title>Paludisphaera mucosa sp. nov. a novel planctomycete from northern fen.</title>
        <authorList>
            <person name="Ivanova A."/>
        </authorList>
    </citation>
    <scope>NUCLEOTIDE SEQUENCE [LARGE SCALE GENOMIC DNA]</scope>
    <source>
        <strain evidence="3 4">Pla2</strain>
    </source>
</reference>
<dbReference type="RefSeq" id="WP_277859066.1">
    <property type="nucleotide sequence ID" value="NZ_JARRAG010000001.1"/>
</dbReference>
<feature type="region of interest" description="Disordered" evidence="1">
    <location>
        <begin position="79"/>
        <end position="100"/>
    </location>
</feature>
<feature type="region of interest" description="Disordered" evidence="1">
    <location>
        <begin position="162"/>
        <end position="240"/>
    </location>
</feature>
<accession>A0ABT6F5A0</accession>
<proteinExistence type="predicted"/>
<name>A0ABT6F5A0_9BACT</name>
<gene>
    <name evidence="3" type="ORF">PZE19_02785</name>
</gene>
<feature type="compositionally biased region" description="Basic and acidic residues" evidence="1">
    <location>
        <begin position="164"/>
        <end position="175"/>
    </location>
</feature>
<evidence type="ECO:0000256" key="2">
    <source>
        <dbReference type="SAM" id="Phobius"/>
    </source>
</evidence>
<evidence type="ECO:0000313" key="3">
    <source>
        <dbReference type="EMBL" id="MDG3002702.1"/>
    </source>
</evidence>
<sequence>MKLARRALRAELILGLYALPMLVGLAVDGQPPTTGVLEGDATFLAESAEGVASALIDLQLACILIVVAAMIYVARLEDDDESPSSAPVPQRSREQSGRARRRAVHHLAHLAQAGSYVVLTQLYFSVYVCDIHREAALMPLPAAVLGLAYAMLIWEKLNPVEPPRAPEPRPPHAEPGEGTGGGLAPPGEAGRTVKADAGGPPQPPHVPVERPDDGAAAGPSEPVGEPPAESGAEEAPRPQP</sequence>
<keyword evidence="2" id="KW-0812">Transmembrane</keyword>